<dbReference type="InterPro" id="IPR041682">
    <property type="entry name" value="AAA_14"/>
</dbReference>
<dbReference type="SUPFAM" id="SSF52540">
    <property type="entry name" value="P-loop containing nucleoside triphosphate hydrolases"/>
    <property type="match status" value="1"/>
</dbReference>
<keyword evidence="3" id="KW-1185">Reference proteome</keyword>
<dbReference type="InterPro" id="IPR027417">
    <property type="entry name" value="P-loop_NTPase"/>
</dbReference>
<dbReference type="PANTHER" id="PTHR33295:SF7">
    <property type="entry name" value="ATPASE"/>
    <property type="match status" value="1"/>
</dbReference>
<evidence type="ECO:0000313" key="2">
    <source>
        <dbReference type="EMBL" id="QPT41451.1"/>
    </source>
</evidence>
<evidence type="ECO:0000313" key="3">
    <source>
        <dbReference type="Proteomes" id="UP000594903"/>
    </source>
</evidence>
<dbReference type="PANTHER" id="PTHR33295">
    <property type="entry name" value="ATPASE"/>
    <property type="match status" value="1"/>
</dbReference>
<protein>
    <submittedName>
        <fullName evidence="2">ATP-binding protein</fullName>
    </submittedName>
</protein>
<dbReference type="Proteomes" id="UP000594903">
    <property type="component" value="Chromosome"/>
</dbReference>
<organism evidence="2 3">
    <name type="scientific">Oligella ureolytica</name>
    <dbReference type="NCBI Taxonomy" id="90244"/>
    <lineage>
        <taxon>Bacteria</taxon>
        <taxon>Pseudomonadati</taxon>
        <taxon>Pseudomonadota</taxon>
        <taxon>Betaproteobacteria</taxon>
        <taxon>Burkholderiales</taxon>
        <taxon>Alcaligenaceae</taxon>
        <taxon>Oligella</taxon>
    </lineage>
</organism>
<dbReference type="EMBL" id="CP065725">
    <property type="protein sequence ID" value="QPT41451.1"/>
    <property type="molecule type" value="Genomic_DNA"/>
</dbReference>
<dbReference type="GO" id="GO:0005524">
    <property type="term" value="F:ATP binding"/>
    <property type="evidence" value="ECO:0007669"/>
    <property type="project" value="UniProtKB-KW"/>
</dbReference>
<name>A0A7T3EYX3_9BURK</name>
<accession>A0A7T3EYX3</accession>
<keyword evidence="2" id="KW-0547">Nucleotide-binding</keyword>
<keyword evidence="2" id="KW-0067">ATP-binding</keyword>
<evidence type="ECO:0000259" key="1">
    <source>
        <dbReference type="Pfam" id="PF13173"/>
    </source>
</evidence>
<proteinExistence type="predicted"/>
<gene>
    <name evidence="2" type="ORF">I6G29_11985</name>
</gene>
<dbReference type="Gene3D" id="3.40.50.300">
    <property type="entry name" value="P-loop containing nucleotide triphosphate hydrolases"/>
    <property type="match status" value="1"/>
</dbReference>
<sequence>MYQRLLEWKQNSAGKTALLIEGARRIGKSTIAEAFARSEYKSYILIDFAFAPKYIQDLFQDINDLDYLFLQLQLQYGVDLHERDSLIIFDEVQFNPLARQAIKKLVADGRYDYIETGSLISIKKNVDKILIPSEERKIEMHPMGFEEFLWALGDETTVPLLHQAFSKRIALGDDQNRHMLLRSRLYMLVGGMPQAVQAYIESNNFRIVDEVKRDIIHLYEEDFYKIDPTGRISLLFDAIPAELSRNSVRYQVSSVLAHERAPDILHELSELGASKTVLVVYYANDPNIGLASIMNLEKFKLYLADTGLMVSLMFKDKDFVENRACRYFCVNAIFFTTTGER</sequence>
<reference evidence="2 3" key="1">
    <citation type="submission" date="2020-12" db="EMBL/GenBank/DDBJ databases">
        <title>FDA dAtabase for Regulatory Grade micrObial Sequences (FDA-ARGOS): Supporting development and validation of Infectious Disease Dx tests.</title>
        <authorList>
            <person name="Sproer C."/>
            <person name="Gronow S."/>
            <person name="Severitt S."/>
            <person name="Schroder I."/>
            <person name="Tallon L."/>
            <person name="Sadzewicz L."/>
            <person name="Zhao X."/>
            <person name="Boylan J."/>
            <person name="Ott S."/>
            <person name="Bowen H."/>
            <person name="Vavikolanu K."/>
            <person name="Mehta A."/>
            <person name="Aluvathingal J."/>
            <person name="Nadendla S."/>
            <person name="Lowell S."/>
            <person name="Myers T."/>
            <person name="Yan Y."/>
            <person name="Sichtig H."/>
        </authorList>
    </citation>
    <scope>NUCLEOTIDE SEQUENCE [LARGE SCALE GENOMIC DNA]</scope>
    <source>
        <strain evidence="2 3">FDAARGOS_872</strain>
    </source>
</reference>
<dbReference type="Pfam" id="PF13173">
    <property type="entry name" value="AAA_14"/>
    <property type="match status" value="1"/>
</dbReference>
<feature type="domain" description="AAA" evidence="1">
    <location>
        <begin position="16"/>
        <end position="149"/>
    </location>
</feature>